<dbReference type="GO" id="GO:0008234">
    <property type="term" value="F:cysteine-type peptidase activity"/>
    <property type="evidence" value="ECO:0007669"/>
    <property type="project" value="UniProtKB-KW"/>
</dbReference>
<evidence type="ECO:0000256" key="5">
    <source>
        <dbReference type="SAM" id="SignalP"/>
    </source>
</evidence>
<keyword evidence="4" id="KW-0788">Thiol protease</keyword>
<evidence type="ECO:0000313" key="7">
    <source>
        <dbReference type="EMBL" id="BCJ86533.1"/>
    </source>
</evidence>
<dbReference type="Pfam" id="PF00877">
    <property type="entry name" value="NLPC_P60"/>
    <property type="match status" value="1"/>
</dbReference>
<dbReference type="AlphaFoldDB" id="A0A7I8D8R2"/>
<evidence type="ECO:0000256" key="4">
    <source>
        <dbReference type="ARBA" id="ARBA00022807"/>
    </source>
</evidence>
<organism evidence="7 8">
    <name type="scientific">Effusibacillus dendaii</name>
    <dbReference type="NCBI Taxonomy" id="2743772"/>
    <lineage>
        <taxon>Bacteria</taxon>
        <taxon>Bacillati</taxon>
        <taxon>Bacillota</taxon>
        <taxon>Bacilli</taxon>
        <taxon>Bacillales</taxon>
        <taxon>Alicyclobacillaceae</taxon>
        <taxon>Effusibacillus</taxon>
    </lineage>
</organism>
<accession>A0A7I8D8R2</accession>
<dbReference type="SUPFAM" id="SSF47090">
    <property type="entry name" value="PGBD-like"/>
    <property type="match status" value="1"/>
</dbReference>
<dbReference type="Gene3D" id="3.90.1720.10">
    <property type="entry name" value="endopeptidase domain like (from Nostoc punctiforme)"/>
    <property type="match status" value="1"/>
</dbReference>
<comment type="similarity">
    <text evidence="1">Belongs to the peptidase C40 family.</text>
</comment>
<dbReference type="InterPro" id="IPR038765">
    <property type="entry name" value="Papain-like_cys_pep_sf"/>
</dbReference>
<dbReference type="Gene3D" id="1.10.101.10">
    <property type="entry name" value="PGBD-like superfamily/PGBD"/>
    <property type="match status" value="1"/>
</dbReference>
<evidence type="ECO:0000256" key="1">
    <source>
        <dbReference type="ARBA" id="ARBA00007074"/>
    </source>
</evidence>
<dbReference type="InterPro" id="IPR002477">
    <property type="entry name" value="Peptidoglycan-bd-like"/>
</dbReference>
<dbReference type="InterPro" id="IPR036366">
    <property type="entry name" value="PGBDSf"/>
</dbReference>
<keyword evidence="5" id="KW-0732">Signal</keyword>
<dbReference type="RefSeq" id="WP_200760528.1">
    <property type="nucleotide sequence ID" value="NZ_AP023366.1"/>
</dbReference>
<dbReference type="InterPro" id="IPR036365">
    <property type="entry name" value="PGBD-like_sf"/>
</dbReference>
<evidence type="ECO:0000256" key="3">
    <source>
        <dbReference type="ARBA" id="ARBA00022801"/>
    </source>
</evidence>
<dbReference type="Pfam" id="PF01471">
    <property type="entry name" value="PG_binding_1"/>
    <property type="match status" value="1"/>
</dbReference>
<keyword evidence="3 7" id="KW-0378">Hydrolase</keyword>
<reference evidence="7 8" key="1">
    <citation type="submission" date="2020-08" db="EMBL/GenBank/DDBJ databases">
        <title>Complete Genome Sequence of Effusibacillus dendaii Strain skT53, Isolated from Farmland soil.</title>
        <authorList>
            <person name="Konishi T."/>
            <person name="Kawasaki H."/>
        </authorList>
    </citation>
    <scope>NUCLEOTIDE SEQUENCE [LARGE SCALE GENOMIC DNA]</scope>
    <source>
        <strain evidence="8">skT53</strain>
    </source>
</reference>
<evidence type="ECO:0000259" key="6">
    <source>
        <dbReference type="PROSITE" id="PS51935"/>
    </source>
</evidence>
<name>A0A7I8D8R2_9BACL</name>
<protein>
    <submittedName>
        <fullName evidence="7">Hydrolase</fullName>
    </submittedName>
</protein>
<dbReference type="InterPro" id="IPR000064">
    <property type="entry name" value="NLP_P60_dom"/>
</dbReference>
<dbReference type="PANTHER" id="PTHR47053:SF1">
    <property type="entry name" value="MUREIN DD-ENDOPEPTIDASE MEPH-RELATED"/>
    <property type="match status" value="1"/>
</dbReference>
<dbReference type="Proteomes" id="UP000593802">
    <property type="component" value="Chromosome"/>
</dbReference>
<evidence type="ECO:0000313" key="8">
    <source>
        <dbReference type="Proteomes" id="UP000593802"/>
    </source>
</evidence>
<keyword evidence="8" id="KW-1185">Reference proteome</keyword>
<dbReference type="GO" id="GO:0006508">
    <property type="term" value="P:proteolysis"/>
    <property type="evidence" value="ECO:0007669"/>
    <property type="project" value="UniProtKB-KW"/>
</dbReference>
<keyword evidence="2" id="KW-0645">Protease</keyword>
<feature type="signal peptide" evidence="5">
    <location>
        <begin position="1"/>
        <end position="29"/>
    </location>
</feature>
<dbReference type="EMBL" id="AP023366">
    <property type="protein sequence ID" value="BCJ86533.1"/>
    <property type="molecule type" value="Genomic_DNA"/>
</dbReference>
<feature type="chain" id="PRO_5032630740" evidence="5">
    <location>
        <begin position="30"/>
        <end position="245"/>
    </location>
</feature>
<dbReference type="InterPro" id="IPR051202">
    <property type="entry name" value="Peptidase_C40"/>
</dbReference>
<feature type="domain" description="NlpC/P60" evidence="6">
    <location>
        <begin position="124"/>
        <end position="245"/>
    </location>
</feature>
<dbReference type="PROSITE" id="PS51935">
    <property type="entry name" value="NLPC_P60"/>
    <property type="match status" value="1"/>
</dbReference>
<dbReference type="PANTHER" id="PTHR47053">
    <property type="entry name" value="MUREIN DD-ENDOPEPTIDASE MEPH-RELATED"/>
    <property type="match status" value="1"/>
</dbReference>
<dbReference type="SUPFAM" id="SSF54001">
    <property type="entry name" value="Cysteine proteinases"/>
    <property type="match status" value="1"/>
</dbReference>
<proteinExistence type="inferred from homology"/>
<gene>
    <name evidence="7" type="ORF">skT53_15180</name>
</gene>
<dbReference type="KEGG" id="eff:skT53_15180"/>
<evidence type="ECO:0000256" key="2">
    <source>
        <dbReference type="ARBA" id="ARBA00022670"/>
    </source>
</evidence>
<sequence>MRHGKRYWKGMLAAGAMIAALSIHGMAEAAFGDTVLKTGMSSADVKTLQSDLKQLGYFSATETGYFGSITRDAVVKFQQANGLTADGVVGPKTFSVLNKQIPQEQQNPQNTSIPQEKPTTQEKSILQANIVATAKKYIGVPYLWGGNTPSGFDCSGFSSYVFAQNGLTIPRVSADQYKNGTPVDRSKLEVGDLVFFTTTRVGPSHLGIYIGDGQFIHASSSQGVIISSLSNSYWSARYVGARRYL</sequence>